<dbReference type="CDD" id="cd11558">
    <property type="entry name" value="W2_eIF2B_epsilon"/>
    <property type="match status" value="1"/>
</dbReference>
<dbReference type="GO" id="GO:0031369">
    <property type="term" value="F:translation initiation factor binding"/>
    <property type="evidence" value="ECO:0007669"/>
    <property type="project" value="InterPro"/>
</dbReference>
<evidence type="ECO:0000313" key="3">
    <source>
        <dbReference type="EMBL" id="KAH8024270.1"/>
    </source>
</evidence>
<dbReference type="PANTHER" id="PTHR45887:SF1">
    <property type="entry name" value="TRANSLATION INITIATION FACTOR EIF-2B SUBUNIT EPSILON"/>
    <property type="match status" value="1"/>
</dbReference>
<dbReference type="InterPro" id="IPR044123">
    <property type="entry name" value="W2_eIF2B_epsilon"/>
</dbReference>
<organism evidence="3 4">
    <name type="scientific">Rhipicephalus microplus</name>
    <name type="common">Cattle tick</name>
    <name type="synonym">Boophilus microplus</name>
    <dbReference type="NCBI Taxonomy" id="6941"/>
    <lineage>
        <taxon>Eukaryota</taxon>
        <taxon>Metazoa</taxon>
        <taxon>Ecdysozoa</taxon>
        <taxon>Arthropoda</taxon>
        <taxon>Chelicerata</taxon>
        <taxon>Arachnida</taxon>
        <taxon>Acari</taxon>
        <taxon>Parasitiformes</taxon>
        <taxon>Ixodida</taxon>
        <taxon>Ixodoidea</taxon>
        <taxon>Ixodidae</taxon>
        <taxon>Rhipicephalinae</taxon>
        <taxon>Rhipicephalus</taxon>
        <taxon>Boophilus</taxon>
    </lineage>
</organism>
<proteinExistence type="predicted"/>
<dbReference type="SUPFAM" id="SSF48371">
    <property type="entry name" value="ARM repeat"/>
    <property type="match status" value="1"/>
</dbReference>
<accession>A0A9J6DQR9</accession>
<evidence type="ECO:0000256" key="1">
    <source>
        <dbReference type="SAM" id="MobiDB-lite"/>
    </source>
</evidence>
<dbReference type="InterPro" id="IPR051956">
    <property type="entry name" value="eIF2B_epsilon"/>
</dbReference>
<dbReference type="Gene3D" id="1.25.40.180">
    <property type="match status" value="1"/>
</dbReference>
<feature type="domain" description="W2" evidence="2">
    <location>
        <begin position="57"/>
        <end position="173"/>
    </location>
</feature>
<dbReference type="GO" id="GO:0003743">
    <property type="term" value="F:translation initiation factor activity"/>
    <property type="evidence" value="ECO:0007669"/>
    <property type="project" value="TreeGrafter"/>
</dbReference>
<dbReference type="PROSITE" id="PS51363">
    <property type="entry name" value="W2"/>
    <property type="match status" value="1"/>
</dbReference>
<feature type="compositionally biased region" description="Acidic residues" evidence="1">
    <location>
        <begin position="12"/>
        <end position="25"/>
    </location>
</feature>
<keyword evidence="4" id="KW-1185">Reference proteome</keyword>
<feature type="region of interest" description="Disordered" evidence="1">
    <location>
        <begin position="1"/>
        <end position="57"/>
    </location>
</feature>
<dbReference type="InterPro" id="IPR003307">
    <property type="entry name" value="W2_domain"/>
</dbReference>
<evidence type="ECO:0000313" key="4">
    <source>
        <dbReference type="Proteomes" id="UP000821866"/>
    </source>
</evidence>
<dbReference type="AlphaFoldDB" id="A0A9J6DQR9"/>
<evidence type="ECO:0000259" key="2">
    <source>
        <dbReference type="PROSITE" id="PS51363"/>
    </source>
</evidence>
<sequence>MVEGLGFLCRPEDEDDDEDDDEALPEDVWGKSPPSLEDEDSGPEEDDLSSDGTASPVDDTKLFYSEVVESLQRGVEENVKCDNLILEINSSRYAYNIAMRGVIAVVTRVVLEMPLLLVTSTAGSGGGEAATQPSVAEYGRKLRECLAQFHALLRNYVRDPESMADCLLGLEVR</sequence>
<dbReference type="VEuPathDB" id="VectorBase:LOC119172026"/>
<reference evidence="3" key="2">
    <citation type="submission" date="2021-09" db="EMBL/GenBank/DDBJ databases">
        <authorList>
            <person name="Jia N."/>
            <person name="Wang J."/>
            <person name="Shi W."/>
            <person name="Du L."/>
            <person name="Sun Y."/>
            <person name="Zhan W."/>
            <person name="Jiang J."/>
            <person name="Wang Q."/>
            <person name="Zhang B."/>
            <person name="Ji P."/>
            <person name="Sakyi L.B."/>
            <person name="Cui X."/>
            <person name="Yuan T."/>
            <person name="Jiang B."/>
            <person name="Yang W."/>
            <person name="Lam T.T.-Y."/>
            <person name="Chang Q."/>
            <person name="Ding S."/>
            <person name="Wang X."/>
            <person name="Zhu J."/>
            <person name="Ruan X."/>
            <person name="Zhao L."/>
            <person name="Wei J."/>
            <person name="Que T."/>
            <person name="Du C."/>
            <person name="Cheng J."/>
            <person name="Dai P."/>
            <person name="Han X."/>
            <person name="Huang E."/>
            <person name="Gao Y."/>
            <person name="Liu J."/>
            <person name="Shao H."/>
            <person name="Ye R."/>
            <person name="Li L."/>
            <person name="Wei W."/>
            <person name="Wang X."/>
            <person name="Wang C."/>
            <person name="Huo Q."/>
            <person name="Li W."/>
            <person name="Guo W."/>
            <person name="Chen H."/>
            <person name="Chen S."/>
            <person name="Zhou L."/>
            <person name="Zhou L."/>
            <person name="Ni X."/>
            <person name="Tian J."/>
            <person name="Zhou Y."/>
            <person name="Sheng Y."/>
            <person name="Liu T."/>
            <person name="Pan Y."/>
            <person name="Xia L."/>
            <person name="Li J."/>
            <person name="Zhao F."/>
            <person name="Cao W."/>
        </authorList>
    </citation>
    <scope>NUCLEOTIDE SEQUENCE</scope>
    <source>
        <strain evidence="3">Rmic-2018</strain>
        <tissue evidence="3">Larvae</tissue>
    </source>
</reference>
<dbReference type="EMBL" id="JABSTU010000008">
    <property type="protein sequence ID" value="KAH8024270.1"/>
    <property type="molecule type" value="Genomic_DNA"/>
</dbReference>
<dbReference type="Proteomes" id="UP000821866">
    <property type="component" value="Chromosome 6"/>
</dbReference>
<dbReference type="GO" id="GO:0005085">
    <property type="term" value="F:guanyl-nucleotide exchange factor activity"/>
    <property type="evidence" value="ECO:0007669"/>
    <property type="project" value="InterPro"/>
</dbReference>
<name>A0A9J6DQR9_RHIMP</name>
<protein>
    <recommendedName>
        <fullName evidence="2">W2 domain-containing protein</fullName>
    </recommendedName>
</protein>
<dbReference type="PANTHER" id="PTHR45887">
    <property type="entry name" value="TRANSLATION INITIATION FACTOR EIF-2B SUBUNIT EPSILON"/>
    <property type="match status" value="1"/>
</dbReference>
<reference evidence="3" key="1">
    <citation type="journal article" date="2020" name="Cell">
        <title>Large-Scale Comparative Analyses of Tick Genomes Elucidate Their Genetic Diversity and Vector Capacities.</title>
        <authorList>
            <consortium name="Tick Genome and Microbiome Consortium (TIGMIC)"/>
            <person name="Jia N."/>
            <person name="Wang J."/>
            <person name="Shi W."/>
            <person name="Du L."/>
            <person name="Sun Y."/>
            <person name="Zhan W."/>
            <person name="Jiang J.F."/>
            <person name="Wang Q."/>
            <person name="Zhang B."/>
            <person name="Ji P."/>
            <person name="Bell-Sakyi L."/>
            <person name="Cui X.M."/>
            <person name="Yuan T.T."/>
            <person name="Jiang B.G."/>
            <person name="Yang W.F."/>
            <person name="Lam T.T."/>
            <person name="Chang Q.C."/>
            <person name="Ding S.J."/>
            <person name="Wang X.J."/>
            <person name="Zhu J.G."/>
            <person name="Ruan X.D."/>
            <person name="Zhao L."/>
            <person name="Wei J.T."/>
            <person name="Ye R.Z."/>
            <person name="Que T.C."/>
            <person name="Du C.H."/>
            <person name="Zhou Y.H."/>
            <person name="Cheng J.X."/>
            <person name="Dai P.F."/>
            <person name="Guo W.B."/>
            <person name="Han X.H."/>
            <person name="Huang E.J."/>
            <person name="Li L.F."/>
            <person name="Wei W."/>
            <person name="Gao Y.C."/>
            <person name="Liu J.Z."/>
            <person name="Shao H.Z."/>
            <person name="Wang X."/>
            <person name="Wang C.C."/>
            <person name="Yang T.C."/>
            <person name="Huo Q.B."/>
            <person name="Li W."/>
            <person name="Chen H.Y."/>
            <person name="Chen S.E."/>
            <person name="Zhou L.G."/>
            <person name="Ni X.B."/>
            <person name="Tian J.H."/>
            <person name="Sheng Y."/>
            <person name="Liu T."/>
            <person name="Pan Y.S."/>
            <person name="Xia L.Y."/>
            <person name="Li J."/>
            <person name="Zhao F."/>
            <person name="Cao W.C."/>
        </authorList>
    </citation>
    <scope>NUCLEOTIDE SEQUENCE</scope>
    <source>
        <strain evidence="3">Rmic-2018</strain>
    </source>
</reference>
<dbReference type="InterPro" id="IPR016024">
    <property type="entry name" value="ARM-type_fold"/>
</dbReference>
<gene>
    <name evidence="3" type="ORF">HPB51_022389</name>
</gene>
<dbReference type="GO" id="GO:0005851">
    <property type="term" value="C:eukaryotic translation initiation factor 2B complex"/>
    <property type="evidence" value="ECO:0007669"/>
    <property type="project" value="TreeGrafter"/>
</dbReference>
<comment type="caution">
    <text evidence="3">The sequence shown here is derived from an EMBL/GenBank/DDBJ whole genome shotgun (WGS) entry which is preliminary data.</text>
</comment>
<feature type="compositionally biased region" description="Acidic residues" evidence="1">
    <location>
        <begin position="36"/>
        <end position="49"/>
    </location>
</feature>